<organism evidence="4 5">
    <name type="scientific">Sphingopyxis fribergensis</name>
    <dbReference type="NCBI Taxonomy" id="1515612"/>
    <lineage>
        <taxon>Bacteria</taxon>
        <taxon>Pseudomonadati</taxon>
        <taxon>Pseudomonadota</taxon>
        <taxon>Alphaproteobacteria</taxon>
        <taxon>Sphingomonadales</taxon>
        <taxon>Sphingomonadaceae</taxon>
        <taxon>Sphingopyxis</taxon>
    </lineage>
</organism>
<gene>
    <name evidence="4" type="ORF">SKP52_08970</name>
</gene>
<dbReference type="STRING" id="1515612.SKP52_08970"/>
<dbReference type="PANTHER" id="PTHR10366:SF564">
    <property type="entry name" value="STEROL-4-ALPHA-CARBOXYLATE 3-DEHYDROGENASE, DECARBOXYLATING"/>
    <property type="match status" value="1"/>
</dbReference>
<evidence type="ECO:0000256" key="1">
    <source>
        <dbReference type="ARBA" id="ARBA00023002"/>
    </source>
</evidence>
<dbReference type="GO" id="GO:0016616">
    <property type="term" value="F:oxidoreductase activity, acting on the CH-OH group of donors, NAD or NADP as acceptor"/>
    <property type="evidence" value="ECO:0007669"/>
    <property type="project" value="TreeGrafter"/>
</dbReference>
<dbReference type="Pfam" id="PF01370">
    <property type="entry name" value="Epimerase"/>
    <property type="match status" value="1"/>
</dbReference>
<dbReference type="InterPro" id="IPR036291">
    <property type="entry name" value="NAD(P)-bd_dom_sf"/>
</dbReference>
<name>A0A0A7PF48_9SPHN</name>
<comment type="similarity">
    <text evidence="2">Belongs to the NAD(P)-dependent epimerase/dehydratase family. Dihydroflavonol-4-reductase subfamily.</text>
</comment>
<dbReference type="HOGENOM" id="CLU_007383_9_2_5"/>
<keyword evidence="5" id="KW-1185">Reference proteome</keyword>
<dbReference type="KEGG" id="sphk:SKP52_08970"/>
<dbReference type="OrthoDB" id="9778052at2"/>
<dbReference type="FunFam" id="3.40.50.720:FF:000336">
    <property type="entry name" value="Aldehyde reductase"/>
    <property type="match status" value="1"/>
</dbReference>
<feature type="domain" description="NAD-dependent epimerase/dehydratase" evidence="3">
    <location>
        <begin position="5"/>
        <end position="240"/>
    </location>
</feature>
<sequence>MTGTALVTGGSGYIAGFLIRQLIDNGWTVHTTVRSLKREAEVRGWLNVDNDRLKFFAADLEHDAGWAEAIAGCTHVAHIASPFPLDVPKHADDLVVPAREGALRALRFARAAGIKRFVLTSSMAAIAYGHGDGGGIYSESDWTNLDNPDVMPYPRSKTVAERAAREWVKAEGDDMEFASVNPAAVFGPLLSDDLSTSIELVKQLLEGKVPMCPDIGFGIIDVRDVADLHYRALTAPDVRDERYVCSGPFLKMIDVAKILTTNLGDKAKKVPTRKMPDWLLKLFALVRPELKQLVAELGNVRGGDSSHAMKTLGWTIRPPEEAILATAHGLIERGIVRV</sequence>
<keyword evidence="1" id="KW-0560">Oxidoreductase</keyword>
<dbReference type="Gene3D" id="3.40.50.720">
    <property type="entry name" value="NAD(P)-binding Rossmann-like Domain"/>
    <property type="match status" value="1"/>
</dbReference>
<evidence type="ECO:0000259" key="3">
    <source>
        <dbReference type="Pfam" id="PF01370"/>
    </source>
</evidence>
<evidence type="ECO:0000256" key="2">
    <source>
        <dbReference type="ARBA" id="ARBA00023445"/>
    </source>
</evidence>
<evidence type="ECO:0000313" key="4">
    <source>
        <dbReference type="EMBL" id="AJA08706.1"/>
    </source>
</evidence>
<dbReference type="SUPFAM" id="SSF51735">
    <property type="entry name" value="NAD(P)-binding Rossmann-fold domains"/>
    <property type="match status" value="1"/>
</dbReference>
<dbReference type="InterPro" id="IPR050425">
    <property type="entry name" value="NAD(P)_dehydrat-like"/>
</dbReference>
<dbReference type="AlphaFoldDB" id="A0A0A7PF48"/>
<dbReference type="InterPro" id="IPR001509">
    <property type="entry name" value="Epimerase_deHydtase"/>
</dbReference>
<protein>
    <submittedName>
        <fullName evidence="4">Dihydroflavonol-4-reductase</fullName>
    </submittedName>
</protein>
<dbReference type="CDD" id="cd05227">
    <property type="entry name" value="AR_SDR_e"/>
    <property type="match status" value="1"/>
</dbReference>
<reference evidence="4 5" key="1">
    <citation type="journal article" date="2015" name="Int. J. Syst. Evol. Microbiol.">
        <title>Description of Sphingopyxis fribergensis sp. nov. - a soil bacterium with the ability to degrade styrene and phenylacetic acid.</title>
        <authorList>
            <person name="Oelschlagel M."/>
            <person name="Ruckert C."/>
            <person name="Kalinowski J."/>
            <person name="Schmidt G."/>
            <person name="Schlomann M."/>
            <person name="Tischler D."/>
        </authorList>
    </citation>
    <scope>NUCLEOTIDE SEQUENCE [LARGE SCALE GENOMIC DNA]</scope>
    <source>
        <strain evidence="4 5">Kp5.2</strain>
    </source>
</reference>
<dbReference type="RefSeq" id="WP_039580413.1">
    <property type="nucleotide sequence ID" value="NZ_CP009122.1"/>
</dbReference>
<proteinExistence type="inferred from homology"/>
<dbReference type="Proteomes" id="UP000030907">
    <property type="component" value="Chromosome"/>
</dbReference>
<accession>A0A0A7PF48</accession>
<dbReference type="PANTHER" id="PTHR10366">
    <property type="entry name" value="NAD DEPENDENT EPIMERASE/DEHYDRATASE"/>
    <property type="match status" value="1"/>
</dbReference>
<evidence type="ECO:0000313" key="5">
    <source>
        <dbReference type="Proteomes" id="UP000030907"/>
    </source>
</evidence>
<dbReference type="EMBL" id="CP009122">
    <property type="protein sequence ID" value="AJA08706.1"/>
    <property type="molecule type" value="Genomic_DNA"/>
</dbReference>